<keyword evidence="3" id="KW-1185">Reference proteome</keyword>
<evidence type="ECO:0000256" key="1">
    <source>
        <dbReference type="SAM" id="MobiDB-lite"/>
    </source>
</evidence>
<proteinExistence type="predicted"/>
<gene>
    <name evidence="2" type="ORF">C4D60_Mb10t18250</name>
</gene>
<dbReference type="EMBL" id="PYDT01000008">
    <property type="protein sequence ID" value="THU53800.1"/>
    <property type="molecule type" value="Genomic_DNA"/>
</dbReference>
<reference evidence="2 3" key="1">
    <citation type="journal article" date="2019" name="Nat. Plants">
        <title>Genome sequencing of Musa balbisiana reveals subgenome evolution and function divergence in polyploid bananas.</title>
        <authorList>
            <person name="Yao X."/>
        </authorList>
    </citation>
    <scope>NUCLEOTIDE SEQUENCE [LARGE SCALE GENOMIC DNA]</scope>
    <source>
        <strain evidence="3">cv. DH-PKW</strain>
        <tissue evidence="2">Leaves</tissue>
    </source>
</reference>
<evidence type="ECO:0000313" key="2">
    <source>
        <dbReference type="EMBL" id="THU53800.1"/>
    </source>
</evidence>
<organism evidence="2 3">
    <name type="scientific">Musa balbisiana</name>
    <name type="common">Banana</name>
    <dbReference type="NCBI Taxonomy" id="52838"/>
    <lineage>
        <taxon>Eukaryota</taxon>
        <taxon>Viridiplantae</taxon>
        <taxon>Streptophyta</taxon>
        <taxon>Embryophyta</taxon>
        <taxon>Tracheophyta</taxon>
        <taxon>Spermatophyta</taxon>
        <taxon>Magnoliopsida</taxon>
        <taxon>Liliopsida</taxon>
        <taxon>Zingiberales</taxon>
        <taxon>Musaceae</taxon>
        <taxon>Musa</taxon>
    </lineage>
</organism>
<name>A0A4S8IY10_MUSBA</name>
<dbReference type="AlphaFoldDB" id="A0A4S8IY10"/>
<evidence type="ECO:0000313" key="3">
    <source>
        <dbReference type="Proteomes" id="UP000317650"/>
    </source>
</evidence>
<sequence>MDKRVQGTNRGEGINGRGRGHCASTALVLRQESTEPGSKTHVLDGGSSTGHLPQSDESRATTVVA</sequence>
<protein>
    <submittedName>
        <fullName evidence="2">Uncharacterized protein</fullName>
    </submittedName>
</protein>
<accession>A0A4S8IY10</accession>
<feature type="region of interest" description="Disordered" evidence="1">
    <location>
        <begin position="1"/>
        <end position="65"/>
    </location>
</feature>
<dbReference type="Proteomes" id="UP000317650">
    <property type="component" value="Chromosome 10"/>
</dbReference>
<comment type="caution">
    <text evidence="2">The sequence shown here is derived from an EMBL/GenBank/DDBJ whole genome shotgun (WGS) entry which is preliminary data.</text>
</comment>